<protein>
    <submittedName>
        <fullName evidence="1">Uncharacterized protein</fullName>
    </submittedName>
</protein>
<evidence type="ECO:0000313" key="1">
    <source>
        <dbReference type="EMBL" id="MBB6110293.1"/>
    </source>
</evidence>
<evidence type="ECO:0000313" key="2">
    <source>
        <dbReference type="Proteomes" id="UP000541583"/>
    </source>
</evidence>
<keyword evidence="2" id="KW-1185">Reference proteome</keyword>
<gene>
    <name evidence="1" type="ORF">HDF23_003049</name>
</gene>
<dbReference type="EMBL" id="JACHCB010000007">
    <property type="protein sequence ID" value="MBB6110293.1"/>
    <property type="molecule type" value="Genomic_DNA"/>
</dbReference>
<comment type="caution">
    <text evidence="1">The sequence shown here is derived from an EMBL/GenBank/DDBJ whole genome shotgun (WGS) entry which is preliminary data.</text>
</comment>
<proteinExistence type="predicted"/>
<accession>A0ABR6PKZ6</accession>
<organism evidence="1 2">
    <name type="scientific">Mucilaginibacter lappiensis</name>
    <dbReference type="NCBI Taxonomy" id="354630"/>
    <lineage>
        <taxon>Bacteria</taxon>
        <taxon>Pseudomonadati</taxon>
        <taxon>Bacteroidota</taxon>
        <taxon>Sphingobacteriia</taxon>
        <taxon>Sphingobacteriales</taxon>
        <taxon>Sphingobacteriaceae</taxon>
        <taxon>Mucilaginibacter</taxon>
    </lineage>
</organism>
<sequence length="46" mass="5382">MIFLKFIIHYNLRTYKQSSIPDLPAILKIKECRKETDLDTTSGQIV</sequence>
<name>A0ABR6PKZ6_9SPHI</name>
<dbReference type="Proteomes" id="UP000541583">
    <property type="component" value="Unassembled WGS sequence"/>
</dbReference>
<reference evidence="1 2" key="1">
    <citation type="submission" date="2020-08" db="EMBL/GenBank/DDBJ databases">
        <title>Genomic Encyclopedia of Type Strains, Phase IV (KMG-V): Genome sequencing to study the core and pangenomes of soil and plant-associated prokaryotes.</title>
        <authorList>
            <person name="Whitman W."/>
        </authorList>
    </citation>
    <scope>NUCLEOTIDE SEQUENCE [LARGE SCALE GENOMIC DNA]</scope>
    <source>
        <strain evidence="1 2">ANJLi2</strain>
    </source>
</reference>